<dbReference type="CDD" id="cd18186">
    <property type="entry name" value="BTB_POZ_ZBTB_KLHL-like"/>
    <property type="match status" value="1"/>
</dbReference>
<comment type="caution">
    <text evidence="2">The sequence shown here is derived from an EMBL/GenBank/DDBJ whole genome shotgun (WGS) entry which is preliminary data.</text>
</comment>
<dbReference type="Proteomes" id="UP000483820">
    <property type="component" value="Chromosome V"/>
</dbReference>
<evidence type="ECO:0000259" key="1">
    <source>
        <dbReference type="PROSITE" id="PS50097"/>
    </source>
</evidence>
<dbReference type="SUPFAM" id="SSF54695">
    <property type="entry name" value="POZ domain"/>
    <property type="match status" value="1"/>
</dbReference>
<dbReference type="AlphaFoldDB" id="A0A6A5GGQ4"/>
<evidence type="ECO:0000313" key="2">
    <source>
        <dbReference type="EMBL" id="KAF1754407.1"/>
    </source>
</evidence>
<dbReference type="InterPro" id="IPR000210">
    <property type="entry name" value="BTB/POZ_dom"/>
</dbReference>
<dbReference type="InterPro" id="IPR011333">
    <property type="entry name" value="SKP1/BTB/POZ_sf"/>
</dbReference>
<dbReference type="PROSITE" id="PS50097">
    <property type="entry name" value="BTB"/>
    <property type="match status" value="1"/>
</dbReference>
<gene>
    <name evidence="2" type="ORF">GCK72_020968</name>
</gene>
<dbReference type="Gene3D" id="3.30.710.10">
    <property type="entry name" value="Potassium Channel Kv1.1, Chain A"/>
    <property type="match status" value="1"/>
</dbReference>
<dbReference type="PANTHER" id="PTHR22744:SF14">
    <property type="entry name" value="BTB DOMAIN-CONTAINING PROTEIN-RELATED"/>
    <property type="match status" value="1"/>
</dbReference>
<dbReference type="SMART" id="SM00225">
    <property type="entry name" value="BTB"/>
    <property type="match status" value="1"/>
</dbReference>
<reference evidence="2 3" key="1">
    <citation type="submission" date="2019-12" db="EMBL/GenBank/DDBJ databases">
        <title>Chromosome-level assembly of the Caenorhabditis remanei genome.</title>
        <authorList>
            <person name="Teterina A.A."/>
            <person name="Willis J.H."/>
            <person name="Phillips P.C."/>
        </authorList>
    </citation>
    <scope>NUCLEOTIDE SEQUENCE [LARGE SCALE GENOMIC DNA]</scope>
    <source>
        <strain evidence="2 3">PX506</strain>
        <tissue evidence="2">Whole organism</tissue>
    </source>
</reference>
<name>A0A6A5GGQ4_CAERE</name>
<dbReference type="PANTHER" id="PTHR22744">
    <property type="entry name" value="HELIX LOOP HELIX PROTEIN 21-RELATED"/>
    <property type="match status" value="1"/>
</dbReference>
<dbReference type="RefSeq" id="XP_053582825.1">
    <property type="nucleotide sequence ID" value="XM_053733912.1"/>
</dbReference>
<organism evidence="2 3">
    <name type="scientific">Caenorhabditis remanei</name>
    <name type="common">Caenorhabditis vulgaris</name>
    <dbReference type="NCBI Taxonomy" id="31234"/>
    <lineage>
        <taxon>Eukaryota</taxon>
        <taxon>Metazoa</taxon>
        <taxon>Ecdysozoa</taxon>
        <taxon>Nematoda</taxon>
        <taxon>Chromadorea</taxon>
        <taxon>Rhabditida</taxon>
        <taxon>Rhabditina</taxon>
        <taxon>Rhabditomorpha</taxon>
        <taxon>Rhabditoidea</taxon>
        <taxon>Rhabditidae</taxon>
        <taxon>Peloderinae</taxon>
        <taxon>Caenorhabditis</taxon>
    </lineage>
</organism>
<sequence length="166" mass="19610">MGYAEWYKLDILNDRSRLAYEKVLSYHSDYFNTLFNSEFKEKSMKEIPINDVNSEDFTALLSLVQDNPIWPNENNAENLLELADRFLLLPSVKHTLELFIISSKIDGPHKLRIAQKYQMDQLENKAIKSFVDFNCFKKLAELSFYQSLSYDTKIKLFEKMFSLIKE</sequence>
<dbReference type="GeneID" id="78777046"/>
<protein>
    <recommendedName>
        <fullName evidence="1">BTB domain-containing protein</fullName>
    </recommendedName>
</protein>
<dbReference type="EMBL" id="WUAV01000005">
    <property type="protein sequence ID" value="KAF1754407.1"/>
    <property type="molecule type" value="Genomic_DNA"/>
</dbReference>
<dbReference type="KEGG" id="crq:GCK72_020968"/>
<feature type="domain" description="BTB" evidence="1">
    <location>
        <begin position="11"/>
        <end position="73"/>
    </location>
</feature>
<accession>A0A6A5GGQ4</accession>
<proteinExistence type="predicted"/>
<evidence type="ECO:0000313" key="3">
    <source>
        <dbReference type="Proteomes" id="UP000483820"/>
    </source>
</evidence>
<dbReference type="CTD" id="78777046"/>
<dbReference type="Pfam" id="PF00651">
    <property type="entry name" value="BTB"/>
    <property type="match status" value="1"/>
</dbReference>